<sequence length="118" mass="13411">MIRYRFIYQTILLGGIFFSCTNEEVNIFTVSGHVYYLGEPIEDVTVSIDDQYNWTVRTDADGFFNISSVSSGEHQLNMKKNLTDPQSTSDDTSGFTERTMNISVHEDLELSDLKLPKA</sequence>
<accession>A0A382CR22</accession>
<dbReference type="Gene3D" id="2.60.40.1120">
    <property type="entry name" value="Carboxypeptidase-like, regulatory domain"/>
    <property type="match status" value="1"/>
</dbReference>
<gene>
    <name evidence="1" type="ORF">METZ01_LOCUS181173</name>
</gene>
<dbReference type="SUPFAM" id="SSF49464">
    <property type="entry name" value="Carboxypeptidase regulatory domain-like"/>
    <property type="match status" value="1"/>
</dbReference>
<organism evidence="1">
    <name type="scientific">marine metagenome</name>
    <dbReference type="NCBI Taxonomy" id="408172"/>
    <lineage>
        <taxon>unclassified sequences</taxon>
        <taxon>metagenomes</taxon>
        <taxon>ecological metagenomes</taxon>
    </lineage>
</organism>
<dbReference type="PROSITE" id="PS51257">
    <property type="entry name" value="PROKAR_LIPOPROTEIN"/>
    <property type="match status" value="1"/>
</dbReference>
<reference evidence="1" key="1">
    <citation type="submission" date="2018-05" db="EMBL/GenBank/DDBJ databases">
        <authorList>
            <person name="Lanie J.A."/>
            <person name="Ng W.-L."/>
            <person name="Kazmierczak K.M."/>
            <person name="Andrzejewski T.M."/>
            <person name="Davidsen T.M."/>
            <person name="Wayne K.J."/>
            <person name="Tettelin H."/>
            <person name="Glass J.I."/>
            <person name="Rusch D."/>
            <person name="Podicherti R."/>
            <person name="Tsui H.-C.T."/>
            <person name="Winkler M.E."/>
        </authorList>
    </citation>
    <scope>NUCLEOTIDE SEQUENCE</scope>
</reference>
<protein>
    <recommendedName>
        <fullName evidence="2">Carboxypeptidase regulatory-like domain-containing protein</fullName>
    </recommendedName>
</protein>
<name>A0A382CR22_9ZZZZ</name>
<feature type="non-terminal residue" evidence="1">
    <location>
        <position position="118"/>
    </location>
</feature>
<evidence type="ECO:0000313" key="1">
    <source>
        <dbReference type="EMBL" id="SVB28319.1"/>
    </source>
</evidence>
<dbReference type="EMBL" id="UINC01035623">
    <property type="protein sequence ID" value="SVB28319.1"/>
    <property type="molecule type" value="Genomic_DNA"/>
</dbReference>
<evidence type="ECO:0008006" key="2">
    <source>
        <dbReference type="Google" id="ProtNLM"/>
    </source>
</evidence>
<dbReference type="InterPro" id="IPR008969">
    <property type="entry name" value="CarboxyPept-like_regulatory"/>
</dbReference>
<proteinExistence type="predicted"/>
<dbReference type="AlphaFoldDB" id="A0A382CR22"/>